<keyword evidence="10" id="KW-1133">Transmembrane helix</keyword>
<comment type="pathway">
    <text evidence="3">Protein modification; protein glycosylation.</text>
</comment>
<comment type="similarity">
    <text evidence="4">Belongs to the UPP synthase family.</text>
</comment>
<sequence>MSVLCAAAWRILHALLCVQRVVFSWVSWWSWKFLLPPRADMRFVERTGGKSGQLHGAHGYVAKQCDCADLRHRCDMNYLTQQRMRSWRADGCTMPKLPVHIGLLMGEESQSYTDVANLVVWCMAVGISYISVYDHQGIFKQNSSRLLNEVFKQRKELLGNEYSKYHLENGNDNSDQAEKATSRLPLLKVLAPEDGKTQIVKAAQSFCRLVAHDQKKPTEMSVGALDRLLRSTHNFPDPELILKFGSINSTLGFLPWHIRLSEIISLPSHLNIRYEDFFSALASYANCEQRFGK</sequence>
<evidence type="ECO:0000256" key="3">
    <source>
        <dbReference type="ARBA" id="ARBA00004922"/>
    </source>
</evidence>
<dbReference type="GO" id="GO:1904423">
    <property type="term" value="C:dehydrodolichyl diphosphate synthase complex"/>
    <property type="evidence" value="ECO:0007669"/>
    <property type="project" value="InterPro"/>
</dbReference>
<protein>
    <recommendedName>
        <fullName evidence="5">ditrans,polycis-polyprenyl diphosphate synthase [(2E,6E)-farnesyldiphosphate specific]</fullName>
        <ecNumber evidence="5">2.5.1.87</ecNumber>
    </recommendedName>
</protein>
<keyword evidence="8" id="KW-0256">Endoplasmic reticulum</keyword>
<evidence type="ECO:0000313" key="13">
    <source>
        <dbReference type="EMBL" id="KAG8444619.1"/>
    </source>
</evidence>
<dbReference type="PANTHER" id="PTHR21528:SF0">
    <property type="entry name" value="DEHYDRODOLICHYL DIPHOSPHATE SYNTHASE COMPLEX SUBUNIT NUS1"/>
    <property type="match status" value="1"/>
</dbReference>
<keyword evidence="6" id="KW-0808">Transferase</keyword>
<evidence type="ECO:0000256" key="1">
    <source>
        <dbReference type="ARBA" id="ARBA00001946"/>
    </source>
</evidence>
<dbReference type="Proteomes" id="UP000812440">
    <property type="component" value="Chromosome 5"/>
</dbReference>
<evidence type="ECO:0000256" key="9">
    <source>
        <dbReference type="ARBA" id="ARBA00022842"/>
    </source>
</evidence>
<comment type="caution">
    <text evidence="13">The sequence shown here is derived from an EMBL/GenBank/DDBJ whole genome shotgun (WGS) entry which is preliminary data.</text>
</comment>
<dbReference type="OrthoDB" id="19639at2759"/>
<organism evidence="13 14">
    <name type="scientific">Hymenochirus boettgeri</name>
    <name type="common">Congo dwarf clawed frog</name>
    <dbReference type="NCBI Taxonomy" id="247094"/>
    <lineage>
        <taxon>Eukaryota</taxon>
        <taxon>Metazoa</taxon>
        <taxon>Chordata</taxon>
        <taxon>Craniata</taxon>
        <taxon>Vertebrata</taxon>
        <taxon>Euteleostomi</taxon>
        <taxon>Amphibia</taxon>
        <taxon>Batrachia</taxon>
        <taxon>Anura</taxon>
        <taxon>Pipoidea</taxon>
        <taxon>Pipidae</taxon>
        <taxon>Pipinae</taxon>
        <taxon>Hymenochirus</taxon>
    </lineage>
</organism>
<comment type="cofactor">
    <cofactor evidence="1">
        <name>Mg(2+)</name>
        <dbReference type="ChEBI" id="CHEBI:18420"/>
    </cofactor>
</comment>
<dbReference type="Gene3D" id="3.40.1180.10">
    <property type="entry name" value="Decaprenyl diphosphate synthase-like"/>
    <property type="match status" value="1"/>
</dbReference>
<evidence type="ECO:0000256" key="10">
    <source>
        <dbReference type="ARBA" id="ARBA00022989"/>
    </source>
</evidence>
<dbReference type="SUPFAM" id="SSF64005">
    <property type="entry name" value="Undecaprenyl diphosphate synthase"/>
    <property type="match status" value="1"/>
</dbReference>
<evidence type="ECO:0000313" key="14">
    <source>
        <dbReference type="Proteomes" id="UP000812440"/>
    </source>
</evidence>
<evidence type="ECO:0000256" key="12">
    <source>
        <dbReference type="ARBA" id="ARBA00047353"/>
    </source>
</evidence>
<dbReference type="GO" id="GO:0005789">
    <property type="term" value="C:endoplasmic reticulum membrane"/>
    <property type="evidence" value="ECO:0007669"/>
    <property type="project" value="UniProtKB-SubCell"/>
</dbReference>
<dbReference type="InterPro" id="IPR038887">
    <property type="entry name" value="Nus1/NgBR"/>
</dbReference>
<dbReference type="InterPro" id="IPR001441">
    <property type="entry name" value="UPP_synth-like"/>
</dbReference>
<reference evidence="13" key="1">
    <citation type="thesis" date="2020" institute="ProQuest LLC" country="789 East Eisenhower Parkway, Ann Arbor, MI, USA">
        <title>Comparative Genomics and Chromosome Evolution.</title>
        <authorList>
            <person name="Mudd A.B."/>
        </authorList>
    </citation>
    <scope>NUCLEOTIDE SEQUENCE</scope>
    <source>
        <strain evidence="13">Female2</strain>
        <tissue evidence="13">Blood</tissue>
    </source>
</reference>
<evidence type="ECO:0000256" key="8">
    <source>
        <dbReference type="ARBA" id="ARBA00022824"/>
    </source>
</evidence>
<dbReference type="InterPro" id="IPR036424">
    <property type="entry name" value="UPP_synth-like_sf"/>
</dbReference>
<evidence type="ECO:0000256" key="11">
    <source>
        <dbReference type="ARBA" id="ARBA00023136"/>
    </source>
</evidence>
<dbReference type="Pfam" id="PF01255">
    <property type="entry name" value="Prenyltransf"/>
    <property type="match status" value="1"/>
</dbReference>
<accession>A0A8T2JHG2</accession>
<dbReference type="EMBL" id="JAACNH010000004">
    <property type="protein sequence ID" value="KAG8444621.1"/>
    <property type="molecule type" value="Genomic_DNA"/>
</dbReference>
<evidence type="ECO:0000256" key="2">
    <source>
        <dbReference type="ARBA" id="ARBA00004586"/>
    </source>
</evidence>
<keyword evidence="9" id="KW-0460">Magnesium</keyword>
<dbReference type="AlphaFoldDB" id="A0A8T2JHG2"/>
<gene>
    <name evidence="13" type="ORF">GDO86_009689</name>
</gene>
<evidence type="ECO:0000256" key="6">
    <source>
        <dbReference type="ARBA" id="ARBA00022679"/>
    </source>
</evidence>
<keyword evidence="11" id="KW-0472">Membrane</keyword>
<evidence type="ECO:0000256" key="7">
    <source>
        <dbReference type="ARBA" id="ARBA00022692"/>
    </source>
</evidence>
<dbReference type="EC" id="2.5.1.87" evidence="5"/>
<name>A0A8T2JHG2_9PIPI</name>
<evidence type="ECO:0000256" key="4">
    <source>
        <dbReference type="ARBA" id="ARBA00005432"/>
    </source>
</evidence>
<keyword evidence="14" id="KW-1185">Reference proteome</keyword>
<dbReference type="PANTHER" id="PTHR21528">
    <property type="entry name" value="DEHYDRODOLICHYL DIPHOSPHATE SYNTHASE COMPLEX SUBUNIT NUS1"/>
    <property type="match status" value="1"/>
</dbReference>
<evidence type="ECO:0000256" key="5">
    <source>
        <dbReference type="ARBA" id="ARBA00012596"/>
    </source>
</evidence>
<proteinExistence type="inferred from homology"/>
<dbReference type="GO" id="GO:0045547">
    <property type="term" value="F:ditrans,polycis-polyprenyl diphosphate synthase [(2E,6E)-farnesyl diphosphate specific] activity"/>
    <property type="evidence" value="ECO:0007669"/>
    <property type="project" value="UniProtKB-EC"/>
</dbReference>
<dbReference type="EMBL" id="JAACNH010000004">
    <property type="protein sequence ID" value="KAG8444620.1"/>
    <property type="molecule type" value="Genomic_DNA"/>
</dbReference>
<comment type="subcellular location">
    <subcellularLocation>
        <location evidence="2">Endoplasmic reticulum membrane</location>
    </subcellularLocation>
</comment>
<dbReference type="EMBL" id="JAACNH010000004">
    <property type="protein sequence ID" value="KAG8444619.1"/>
    <property type="molecule type" value="Genomic_DNA"/>
</dbReference>
<keyword evidence="7" id="KW-0812">Transmembrane</keyword>
<comment type="catalytic activity">
    <reaction evidence="12">
        <text>n isopentenyl diphosphate + (2E,6E)-farnesyl diphosphate = a di-trans,poly-cis-polyprenyl diphosphate + n diphosphate</text>
        <dbReference type="Rhea" id="RHEA:53008"/>
        <dbReference type="Rhea" id="RHEA-COMP:19494"/>
        <dbReference type="ChEBI" id="CHEBI:33019"/>
        <dbReference type="ChEBI" id="CHEBI:128769"/>
        <dbReference type="ChEBI" id="CHEBI:136960"/>
        <dbReference type="ChEBI" id="CHEBI:175763"/>
        <dbReference type="EC" id="2.5.1.87"/>
    </reaction>
</comment>